<feature type="domain" description="HTH araC/xylS-type" evidence="9">
    <location>
        <begin position="435"/>
        <end position="534"/>
    </location>
</feature>
<keyword evidence="5" id="KW-0805">Transcription regulation</keyword>
<evidence type="ECO:0000256" key="5">
    <source>
        <dbReference type="ARBA" id="ARBA00023015"/>
    </source>
</evidence>
<dbReference type="CDD" id="cd17536">
    <property type="entry name" value="REC_YesN-like"/>
    <property type="match status" value="1"/>
</dbReference>
<dbReference type="RefSeq" id="WP_191203718.1">
    <property type="nucleotide sequence ID" value="NZ_JACXZA010000002.1"/>
</dbReference>
<evidence type="ECO:0000313" key="13">
    <source>
        <dbReference type="Proteomes" id="UP000609346"/>
    </source>
</evidence>
<dbReference type="Gene3D" id="3.40.50.2300">
    <property type="match status" value="1"/>
</dbReference>
<dbReference type="PROSITE" id="PS50887">
    <property type="entry name" value="GGDEF"/>
    <property type="match status" value="1"/>
</dbReference>
<dbReference type="SUPFAM" id="SSF46689">
    <property type="entry name" value="Homeodomain-like"/>
    <property type="match status" value="2"/>
</dbReference>
<keyword evidence="7" id="KW-0804">Transcription</keyword>
<feature type="domain" description="GGDEF" evidence="11">
    <location>
        <begin position="182"/>
        <end position="309"/>
    </location>
</feature>
<dbReference type="Pfam" id="PF12833">
    <property type="entry name" value="HTH_18"/>
    <property type="match status" value="1"/>
</dbReference>
<evidence type="ECO:0000259" key="11">
    <source>
        <dbReference type="PROSITE" id="PS50887"/>
    </source>
</evidence>
<organism evidence="12 13">
    <name type="scientific">Paenibacillus terricola</name>
    <dbReference type="NCBI Taxonomy" id="2763503"/>
    <lineage>
        <taxon>Bacteria</taxon>
        <taxon>Bacillati</taxon>
        <taxon>Bacillota</taxon>
        <taxon>Bacilli</taxon>
        <taxon>Bacillales</taxon>
        <taxon>Paenibacillaceae</taxon>
        <taxon>Paenibacillus</taxon>
    </lineage>
</organism>
<reference evidence="12 13" key="1">
    <citation type="submission" date="2020-09" db="EMBL/GenBank/DDBJ databases">
        <title>Paenibacillus sp. strain PR3 16S rRNA gene Genome sequencing and assembly.</title>
        <authorList>
            <person name="Kim J."/>
        </authorList>
    </citation>
    <scope>NUCLEOTIDE SEQUENCE [LARGE SCALE GENOMIC DNA]</scope>
    <source>
        <strain evidence="12 13">PR3</strain>
    </source>
</reference>
<comment type="subcellular location">
    <subcellularLocation>
        <location evidence="1">Cytoplasm</location>
    </subcellularLocation>
</comment>
<dbReference type="Gene3D" id="1.10.10.60">
    <property type="entry name" value="Homeodomain-like"/>
    <property type="match status" value="2"/>
</dbReference>
<gene>
    <name evidence="12" type="ORF">H8B09_12030</name>
</gene>
<keyword evidence="3 8" id="KW-0597">Phosphoprotein</keyword>
<protein>
    <submittedName>
        <fullName evidence="12">Response regulator</fullName>
    </submittedName>
</protein>
<evidence type="ECO:0000256" key="3">
    <source>
        <dbReference type="ARBA" id="ARBA00022553"/>
    </source>
</evidence>
<comment type="caution">
    <text evidence="12">The sequence shown here is derived from an EMBL/GenBank/DDBJ whole genome shotgun (WGS) entry which is preliminary data.</text>
</comment>
<keyword evidence="2" id="KW-0963">Cytoplasm</keyword>
<dbReference type="PRINTS" id="PR00032">
    <property type="entry name" value="HTHARAC"/>
</dbReference>
<evidence type="ECO:0000256" key="4">
    <source>
        <dbReference type="ARBA" id="ARBA00023012"/>
    </source>
</evidence>
<evidence type="ECO:0000259" key="9">
    <source>
        <dbReference type="PROSITE" id="PS01124"/>
    </source>
</evidence>
<keyword evidence="4" id="KW-0902">Two-component regulatory system</keyword>
<evidence type="ECO:0000256" key="6">
    <source>
        <dbReference type="ARBA" id="ARBA00023125"/>
    </source>
</evidence>
<accession>A0ABR8MU47</accession>
<dbReference type="PANTHER" id="PTHR42713">
    <property type="entry name" value="HISTIDINE KINASE-RELATED"/>
    <property type="match status" value="1"/>
</dbReference>
<keyword evidence="6" id="KW-0238">DNA-binding</keyword>
<dbReference type="InterPro" id="IPR001789">
    <property type="entry name" value="Sig_transdc_resp-reg_receiver"/>
</dbReference>
<feature type="domain" description="Response regulatory" evidence="10">
    <location>
        <begin position="3"/>
        <end position="120"/>
    </location>
</feature>
<dbReference type="PROSITE" id="PS01124">
    <property type="entry name" value="HTH_ARAC_FAMILY_2"/>
    <property type="match status" value="1"/>
</dbReference>
<dbReference type="InterPro" id="IPR018060">
    <property type="entry name" value="HTH_AraC"/>
</dbReference>
<dbReference type="Pfam" id="PF17853">
    <property type="entry name" value="GGDEF_2"/>
    <property type="match status" value="1"/>
</dbReference>
<evidence type="ECO:0000256" key="7">
    <source>
        <dbReference type="ARBA" id="ARBA00023163"/>
    </source>
</evidence>
<dbReference type="InterPro" id="IPR020449">
    <property type="entry name" value="Tscrpt_reg_AraC-type_HTH"/>
</dbReference>
<evidence type="ECO:0000313" key="12">
    <source>
        <dbReference type="EMBL" id="MBD3919483.1"/>
    </source>
</evidence>
<dbReference type="EMBL" id="JACXZA010000002">
    <property type="protein sequence ID" value="MBD3919483.1"/>
    <property type="molecule type" value="Genomic_DNA"/>
</dbReference>
<dbReference type="InterPro" id="IPR000160">
    <property type="entry name" value="GGDEF_dom"/>
</dbReference>
<dbReference type="Proteomes" id="UP000609346">
    <property type="component" value="Unassembled WGS sequence"/>
</dbReference>
<dbReference type="PROSITE" id="PS50110">
    <property type="entry name" value="RESPONSE_REGULATORY"/>
    <property type="match status" value="1"/>
</dbReference>
<dbReference type="InterPro" id="IPR011006">
    <property type="entry name" value="CheY-like_superfamily"/>
</dbReference>
<sequence length="536" mass="61009">MYKVMIVDDEYYFRQALKISLPWGELGYEIAGEAKNGEEALALMTQLSPDVVLVDINMPIMDGLAFIQHVNRSGLSTRFIVLTGQSEFAYAKQAVQLGVFNYVLKPIDEEELRGSLLDIKHLIEKERAERLELLRLQQQAIENVPVLKDRLLHEWLQGHGTAIDSSSFMERLHDWGIELYGPCYRVIVIDIDPITNFVSGENNKQVYKHAVQDIVQPMIPSLYSSASCYDPDGRFVMIIGSASDSFEQMETICETVRTSVQTNLPCTVTIGVGNGYLGMESIAISYKEALYALKHRFIGGGNQVIVHSRLTQSGMKASLFSIERRSSLLMCLRIGNQSETETWITDFFQDALAKKASMEMLLVSGLEMVSTCLEFLDEMSQTDQIYQDAIRSDILQTFQEMNAFSQLESWIRNLILNVMAHVHEGKQTRAVKIVEEVKSYILNHYGNEELRIEEMAKSVHMNYNHLCYVFKKETSITINDYLTELRIAKAKELFDQGVKVVQYVASQVGYADANYFSKCFKKYIGITPSKYINHIQ</sequence>
<dbReference type="SMART" id="SM00448">
    <property type="entry name" value="REC"/>
    <property type="match status" value="1"/>
</dbReference>
<name>A0ABR8MU47_9BACL</name>
<dbReference type="Pfam" id="PF00072">
    <property type="entry name" value="Response_reg"/>
    <property type="match status" value="1"/>
</dbReference>
<dbReference type="SMART" id="SM00342">
    <property type="entry name" value="HTH_ARAC"/>
    <property type="match status" value="1"/>
</dbReference>
<dbReference type="InterPro" id="IPR009057">
    <property type="entry name" value="Homeodomain-like_sf"/>
</dbReference>
<keyword evidence="13" id="KW-1185">Reference proteome</keyword>
<evidence type="ECO:0000259" key="10">
    <source>
        <dbReference type="PROSITE" id="PS50110"/>
    </source>
</evidence>
<evidence type="ECO:0000256" key="1">
    <source>
        <dbReference type="ARBA" id="ARBA00004496"/>
    </source>
</evidence>
<evidence type="ECO:0000256" key="2">
    <source>
        <dbReference type="ARBA" id="ARBA00022490"/>
    </source>
</evidence>
<evidence type="ECO:0000256" key="8">
    <source>
        <dbReference type="PROSITE-ProRule" id="PRU00169"/>
    </source>
</evidence>
<dbReference type="PANTHER" id="PTHR42713:SF3">
    <property type="entry name" value="TRANSCRIPTIONAL REGULATORY PROTEIN HPTR"/>
    <property type="match status" value="1"/>
</dbReference>
<dbReference type="InterPro" id="IPR041522">
    <property type="entry name" value="CdaR_GGDEF"/>
</dbReference>
<feature type="modified residue" description="4-aspartylphosphate" evidence="8">
    <location>
        <position position="55"/>
    </location>
</feature>
<dbReference type="InterPro" id="IPR051552">
    <property type="entry name" value="HptR"/>
</dbReference>
<proteinExistence type="predicted"/>
<dbReference type="SUPFAM" id="SSF52172">
    <property type="entry name" value="CheY-like"/>
    <property type="match status" value="1"/>
</dbReference>